<dbReference type="InterPro" id="IPR005595">
    <property type="entry name" value="TRAP_alpha"/>
</dbReference>
<dbReference type="STRING" id="448386.A0A2V3IKF0"/>
<feature type="chain" id="PRO_5015951104" evidence="9">
    <location>
        <begin position="25"/>
        <end position="306"/>
    </location>
</feature>
<evidence type="ECO:0000256" key="8">
    <source>
        <dbReference type="SAM" id="Phobius"/>
    </source>
</evidence>
<feature type="region of interest" description="Disordered" evidence="7">
    <location>
        <begin position="56"/>
        <end position="75"/>
    </location>
</feature>
<proteinExistence type="predicted"/>
<dbReference type="Proteomes" id="UP000247409">
    <property type="component" value="Unassembled WGS sequence"/>
</dbReference>
<evidence type="ECO:0000313" key="10">
    <source>
        <dbReference type="EMBL" id="PXF42574.1"/>
    </source>
</evidence>
<keyword evidence="2 8" id="KW-0812">Transmembrane</keyword>
<name>A0A2V3IKF0_9FLOR</name>
<evidence type="ECO:0000256" key="2">
    <source>
        <dbReference type="ARBA" id="ARBA00022692"/>
    </source>
</evidence>
<dbReference type="PANTHER" id="PTHR12924:SF0">
    <property type="entry name" value="TRANSLOCON-ASSOCIATED PROTEIN SUBUNIT ALPHA"/>
    <property type="match status" value="1"/>
</dbReference>
<comment type="subcellular location">
    <subcellularLocation>
        <location evidence="1">Endoplasmic reticulum membrane</location>
        <topology evidence="1">Single-pass type I membrane protein</topology>
    </subcellularLocation>
</comment>
<keyword evidence="11" id="KW-1185">Reference proteome</keyword>
<dbReference type="GO" id="GO:0005789">
    <property type="term" value="C:endoplasmic reticulum membrane"/>
    <property type="evidence" value="ECO:0007669"/>
    <property type="project" value="UniProtKB-SubCell"/>
</dbReference>
<evidence type="ECO:0000256" key="9">
    <source>
        <dbReference type="SAM" id="SignalP"/>
    </source>
</evidence>
<dbReference type="AlphaFoldDB" id="A0A2V3IKF0"/>
<reference evidence="10 11" key="1">
    <citation type="journal article" date="2018" name="Mol. Biol. Evol.">
        <title>Analysis of the draft genome of the red seaweed Gracilariopsis chorda provides insights into genome size evolution in Rhodophyta.</title>
        <authorList>
            <person name="Lee J."/>
            <person name="Yang E.C."/>
            <person name="Graf L."/>
            <person name="Yang J.H."/>
            <person name="Qiu H."/>
            <person name="Zel Zion U."/>
            <person name="Chan C.X."/>
            <person name="Stephens T.G."/>
            <person name="Weber A.P.M."/>
            <person name="Boo G.H."/>
            <person name="Boo S.M."/>
            <person name="Kim K.M."/>
            <person name="Shin Y."/>
            <person name="Jung M."/>
            <person name="Lee S.J."/>
            <person name="Yim H.S."/>
            <person name="Lee J.H."/>
            <person name="Bhattacharya D."/>
            <person name="Yoon H.S."/>
        </authorList>
    </citation>
    <scope>NUCLEOTIDE SEQUENCE [LARGE SCALE GENOMIC DNA]</scope>
    <source>
        <strain evidence="10 11">SKKU-2015</strain>
        <tissue evidence="10">Whole body</tissue>
    </source>
</reference>
<evidence type="ECO:0000256" key="6">
    <source>
        <dbReference type="ARBA" id="ARBA00023136"/>
    </source>
</evidence>
<feature type="compositionally biased region" description="Acidic residues" evidence="7">
    <location>
        <begin position="34"/>
        <end position="44"/>
    </location>
</feature>
<evidence type="ECO:0000256" key="3">
    <source>
        <dbReference type="ARBA" id="ARBA00022729"/>
    </source>
</evidence>
<organism evidence="10 11">
    <name type="scientific">Gracilariopsis chorda</name>
    <dbReference type="NCBI Taxonomy" id="448386"/>
    <lineage>
        <taxon>Eukaryota</taxon>
        <taxon>Rhodophyta</taxon>
        <taxon>Florideophyceae</taxon>
        <taxon>Rhodymeniophycidae</taxon>
        <taxon>Gracilariales</taxon>
        <taxon>Gracilariaceae</taxon>
        <taxon>Gracilariopsis</taxon>
    </lineage>
</organism>
<accession>A0A2V3IKF0</accession>
<dbReference type="OrthoDB" id="1926781at2759"/>
<keyword evidence="6 8" id="KW-0472">Membrane</keyword>
<feature type="region of interest" description="Disordered" evidence="7">
    <location>
        <begin position="30"/>
        <end position="49"/>
    </location>
</feature>
<evidence type="ECO:0000256" key="5">
    <source>
        <dbReference type="ARBA" id="ARBA00022989"/>
    </source>
</evidence>
<evidence type="ECO:0000256" key="7">
    <source>
        <dbReference type="SAM" id="MobiDB-lite"/>
    </source>
</evidence>
<feature type="compositionally biased region" description="Acidic residues" evidence="7">
    <location>
        <begin position="63"/>
        <end position="75"/>
    </location>
</feature>
<dbReference type="EMBL" id="NBIV01000158">
    <property type="protein sequence ID" value="PXF42574.1"/>
    <property type="molecule type" value="Genomic_DNA"/>
</dbReference>
<keyword evidence="3 9" id="KW-0732">Signal</keyword>
<feature type="compositionally biased region" description="Basic and acidic residues" evidence="7">
    <location>
        <begin position="277"/>
        <end position="290"/>
    </location>
</feature>
<dbReference type="Pfam" id="PF03896">
    <property type="entry name" value="TRAP_alpha"/>
    <property type="match status" value="1"/>
</dbReference>
<feature type="signal peptide" evidence="9">
    <location>
        <begin position="1"/>
        <end position="24"/>
    </location>
</feature>
<comment type="caution">
    <text evidence="10">The sequence shown here is derived from an EMBL/GenBank/DDBJ whole genome shotgun (WGS) entry which is preliminary data.</text>
</comment>
<evidence type="ECO:0000256" key="4">
    <source>
        <dbReference type="ARBA" id="ARBA00022824"/>
    </source>
</evidence>
<dbReference type="PANTHER" id="PTHR12924">
    <property type="entry name" value="TRANSLOCON-ASSOCIATED PROTEIN, ALPHA SUBUNIT"/>
    <property type="match status" value="1"/>
</dbReference>
<sequence length="306" mass="33403">MRVGRFSLLLIVLLAAILFTAINAEAHDSAHEVDVDESGGDDTESERIAREIEEEAAAAVGEAAEEEEDDDADALDEDADIARYDPERRHPLSDLPPPSSDVSVGHAFLTKFSETKSKASDIVVTLGETIKTVIAFANHGRGSYHVWGVMGSLNMNDNFKIHVQNFTYAMINKTVEPQEELSFSYAFTPHERLDIRPFQLALTAFYEAQGSTGNAIRGYSTTFFNATVATEPGLQTMSNGLFMLIVVVLIGAAIGGFFAFKKMEAVKTAKTEMGTEDSSKNEWLEEHEAMVKTGGGRARSRAAAKR</sequence>
<feature type="transmembrane region" description="Helical" evidence="8">
    <location>
        <begin position="240"/>
        <end position="260"/>
    </location>
</feature>
<gene>
    <name evidence="10" type="ORF">BWQ96_07736</name>
</gene>
<protein>
    <submittedName>
        <fullName evidence="10">Translocon-associated protein subunit alpha</fullName>
    </submittedName>
</protein>
<keyword evidence="5 8" id="KW-1133">Transmembrane helix</keyword>
<evidence type="ECO:0000313" key="11">
    <source>
        <dbReference type="Proteomes" id="UP000247409"/>
    </source>
</evidence>
<keyword evidence="4" id="KW-0256">Endoplasmic reticulum</keyword>
<evidence type="ECO:0000256" key="1">
    <source>
        <dbReference type="ARBA" id="ARBA00004115"/>
    </source>
</evidence>
<feature type="region of interest" description="Disordered" evidence="7">
    <location>
        <begin position="272"/>
        <end position="306"/>
    </location>
</feature>